<evidence type="ECO:0000256" key="2">
    <source>
        <dbReference type="ARBA" id="ARBA00023125"/>
    </source>
</evidence>
<keyword evidence="1" id="KW-0805">Transcription regulation</keyword>
<comment type="caution">
    <text evidence="5">The sequence shown here is derived from an EMBL/GenBank/DDBJ whole genome shotgun (WGS) entry which is preliminary data.</text>
</comment>
<dbReference type="Proteomes" id="UP001139000">
    <property type="component" value="Unassembled WGS sequence"/>
</dbReference>
<dbReference type="SMART" id="SM00342">
    <property type="entry name" value="HTH_ARAC"/>
    <property type="match status" value="1"/>
</dbReference>
<evidence type="ECO:0000256" key="1">
    <source>
        <dbReference type="ARBA" id="ARBA00023015"/>
    </source>
</evidence>
<dbReference type="Gene3D" id="1.10.10.60">
    <property type="entry name" value="Homeodomain-like"/>
    <property type="match status" value="1"/>
</dbReference>
<keyword evidence="3" id="KW-0804">Transcription</keyword>
<dbReference type="GO" id="GO:0043565">
    <property type="term" value="F:sequence-specific DNA binding"/>
    <property type="evidence" value="ECO:0007669"/>
    <property type="project" value="InterPro"/>
</dbReference>
<dbReference type="InterPro" id="IPR053142">
    <property type="entry name" value="PchR_regulatory_protein"/>
</dbReference>
<keyword evidence="6" id="KW-1185">Reference proteome</keyword>
<dbReference type="InterPro" id="IPR020449">
    <property type="entry name" value="Tscrpt_reg_AraC-type_HTH"/>
</dbReference>
<proteinExistence type="predicted"/>
<sequence length="127" mass="14898">MIPTEEITEKKPEKLSQKDVEVLQEVKEYLELNYLDDLSLNAIIKQFGLNAFKLKYGFKALFNTSVMRFVDDKKMNYAKQVLLHQCDQDVIDISDRLGYNHYSNFSLAFKRRFGYAPTQVKQTMSDN</sequence>
<dbReference type="SUPFAM" id="SSF46689">
    <property type="entry name" value="Homeodomain-like"/>
    <property type="match status" value="1"/>
</dbReference>
<reference evidence="5" key="1">
    <citation type="submission" date="2021-12" db="EMBL/GenBank/DDBJ databases">
        <title>Novel species in genus Dyadobacter.</title>
        <authorList>
            <person name="Ma C."/>
        </authorList>
    </citation>
    <scope>NUCLEOTIDE SEQUENCE</scope>
    <source>
        <strain evidence="5">LJ419</strain>
    </source>
</reference>
<evidence type="ECO:0000313" key="6">
    <source>
        <dbReference type="Proteomes" id="UP001139000"/>
    </source>
</evidence>
<dbReference type="Pfam" id="PF12833">
    <property type="entry name" value="HTH_18"/>
    <property type="match status" value="1"/>
</dbReference>
<dbReference type="PANTHER" id="PTHR47893:SF1">
    <property type="entry name" value="REGULATORY PROTEIN PCHR"/>
    <property type="match status" value="1"/>
</dbReference>
<protein>
    <submittedName>
        <fullName evidence="5">AraC family transcriptional regulator</fullName>
    </submittedName>
</protein>
<feature type="domain" description="HTH araC/xylS-type" evidence="4">
    <location>
        <begin position="24"/>
        <end position="123"/>
    </location>
</feature>
<dbReference type="AlphaFoldDB" id="A0A9X1PPN7"/>
<dbReference type="PRINTS" id="PR00032">
    <property type="entry name" value="HTHARAC"/>
</dbReference>
<accession>A0A9X1PPN7</accession>
<dbReference type="PROSITE" id="PS00041">
    <property type="entry name" value="HTH_ARAC_FAMILY_1"/>
    <property type="match status" value="1"/>
</dbReference>
<dbReference type="InterPro" id="IPR018060">
    <property type="entry name" value="HTH_AraC"/>
</dbReference>
<evidence type="ECO:0000259" key="4">
    <source>
        <dbReference type="PROSITE" id="PS01124"/>
    </source>
</evidence>
<name>A0A9X1PPN7_9BACT</name>
<dbReference type="PANTHER" id="PTHR47893">
    <property type="entry name" value="REGULATORY PROTEIN PCHR"/>
    <property type="match status" value="1"/>
</dbReference>
<dbReference type="InterPro" id="IPR018062">
    <property type="entry name" value="HTH_AraC-typ_CS"/>
</dbReference>
<dbReference type="EMBL" id="JAJTTC010000008">
    <property type="protein sequence ID" value="MCF0064763.1"/>
    <property type="molecule type" value="Genomic_DNA"/>
</dbReference>
<evidence type="ECO:0000313" key="5">
    <source>
        <dbReference type="EMBL" id="MCF0064763.1"/>
    </source>
</evidence>
<organism evidence="5 6">
    <name type="scientific">Dyadobacter chenwenxiniae</name>
    <dbReference type="NCBI Taxonomy" id="2906456"/>
    <lineage>
        <taxon>Bacteria</taxon>
        <taxon>Pseudomonadati</taxon>
        <taxon>Bacteroidota</taxon>
        <taxon>Cytophagia</taxon>
        <taxon>Cytophagales</taxon>
        <taxon>Spirosomataceae</taxon>
        <taxon>Dyadobacter</taxon>
    </lineage>
</organism>
<dbReference type="InterPro" id="IPR009057">
    <property type="entry name" value="Homeodomain-like_sf"/>
</dbReference>
<gene>
    <name evidence="5" type="ORF">LXM26_24845</name>
</gene>
<dbReference type="PROSITE" id="PS01124">
    <property type="entry name" value="HTH_ARAC_FAMILY_2"/>
    <property type="match status" value="1"/>
</dbReference>
<evidence type="ECO:0000256" key="3">
    <source>
        <dbReference type="ARBA" id="ARBA00023163"/>
    </source>
</evidence>
<keyword evidence="2" id="KW-0238">DNA-binding</keyword>
<dbReference type="RefSeq" id="WP_234602531.1">
    <property type="nucleotide sequence ID" value="NZ_CP094997.1"/>
</dbReference>
<dbReference type="GO" id="GO:0003700">
    <property type="term" value="F:DNA-binding transcription factor activity"/>
    <property type="evidence" value="ECO:0007669"/>
    <property type="project" value="InterPro"/>
</dbReference>